<reference evidence="1 2" key="1">
    <citation type="submission" date="2017-09" db="EMBL/GenBank/DDBJ databases">
        <title>Complete genome sequence of Oxytococcus suis strain ZY16052.</title>
        <authorList>
            <person name="Li F."/>
        </authorList>
    </citation>
    <scope>NUCLEOTIDE SEQUENCE [LARGE SCALE GENOMIC DNA]</scope>
    <source>
        <strain evidence="1 2">ZY16052</strain>
    </source>
</reference>
<evidence type="ECO:0000313" key="1">
    <source>
        <dbReference type="EMBL" id="AXY25064.1"/>
    </source>
</evidence>
<organism evidence="1 2">
    <name type="scientific">Suicoccus acidiformans</name>
    <dbReference type="NCBI Taxonomy" id="2036206"/>
    <lineage>
        <taxon>Bacteria</taxon>
        <taxon>Bacillati</taxon>
        <taxon>Bacillota</taxon>
        <taxon>Bacilli</taxon>
        <taxon>Lactobacillales</taxon>
        <taxon>Aerococcaceae</taxon>
        <taxon>Suicoccus</taxon>
    </lineage>
</organism>
<accession>A0A347WJ07</accession>
<proteinExistence type="predicted"/>
<dbReference type="EMBL" id="CP023434">
    <property type="protein sequence ID" value="AXY25064.1"/>
    <property type="molecule type" value="Genomic_DNA"/>
</dbReference>
<gene>
    <name evidence="1" type="ORF">CL176_02920</name>
</gene>
<evidence type="ECO:0000313" key="2">
    <source>
        <dbReference type="Proteomes" id="UP000263232"/>
    </source>
</evidence>
<dbReference type="Proteomes" id="UP000263232">
    <property type="component" value="Chromosome"/>
</dbReference>
<keyword evidence="2" id="KW-1185">Reference proteome</keyword>
<dbReference type="AlphaFoldDB" id="A0A347WJ07"/>
<sequence>MQRGICLLSFFPKFKIAPYKTLTLCAIILVEGRAPQQRAEDDARHIIPDKIHWNKDSVTEGAFPICVQ</sequence>
<name>A0A347WJ07_9LACT</name>
<protein>
    <submittedName>
        <fullName evidence="1">Uncharacterized protein</fullName>
    </submittedName>
</protein>
<dbReference type="KEGG" id="abae:CL176_02920"/>